<dbReference type="InterPro" id="IPR016181">
    <property type="entry name" value="Acyl_CoA_acyltransferase"/>
</dbReference>
<dbReference type="Proteomes" id="UP001055156">
    <property type="component" value="Unassembled WGS sequence"/>
</dbReference>
<gene>
    <name evidence="2" type="ORF">LKMONMHP_1816</name>
</gene>
<sequence length="384" mass="41703">MSASPSRTVRRPDGLVVALRRLDEAGPFLPAWRALAENALVDNLFFEPDFALAAAPAFGEGVELLLVADRPPEAPGCRLLALWPCRIVRRWGLPLPVLMGWSHGFAIFGAPLLDAAAAPAALAALLDAPRPLGLPRRMMMPYLPLDGPLAALVEAHRARHGLRRADHWAHARGWLDLGVDARGEASLSPRRTRQLDRLRRRLAPACFETVTDRDALGPALDDYIALETAGWKGRAGTALGQHPAEARFLHALVAAYGARGAVRIDRLRRGEGKDGKSLAASLAIRTGGTLWYLKISHDEAEARNSPGVQLVREVTRSLRADARLAGADSCAPPGFRMIESAWEGRRPLAHALIEAGGGDPLFPLAARLESLRALVARARLRWRR</sequence>
<accession>A0ABQ4TA80</accession>
<comment type="caution">
    <text evidence="2">The sequence shown here is derived from an EMBL/GenBank/DDBJ whole genome shotgun (WGS) entry which is preliminary data.</text>
</comment>
<evidence type="ECO:0000313" key="3">
    <source>
        <dbReference type="Proteomes" id="UP001055156"/>
    </source>
</evidence>
<reference evidence="2" key="2">
    <citation type="submission" date="2021-08" db="EMBL/GenBank/DDBJ databases">
        <authorList>
            <person name="Tani A."/>
            <person name="Ola A."/>
            <person name="Ogura Y."/>
            <person name="Katsura K."/>
            <person name="Hayashi T."/>
        </authorList>
    </citation>
    <scope>NUCLEOTIDE SEQUENCE</scope>
    <source>
        <strain evidence="2">NBRC 15689</strain>
    </source>
</reference>
<dbReference type="EMBL" id="BPQV01000004">
    <property type="protein sequence ID" value="GJE26962.1"/>
    <property type="molecule type" value="Genomic_DNA"/>
</dbReference>
<proteinExistence type="predicted"/>
<name>A0ABQ4TA80_METOR</name>
<feature type="domain" description="BioF2-like acetyltransferase" evidence="1">
    <location>
        <begin position="192"/>
        <end position="321"/>
    </location>
</feature>
<dbReference type="SUPFAM" id="SSF55729">
    <property type="entry name" value="Acyl-CoA N-acyltransferases (Nat)"/>
    <property type="match status" value="1"/>
</dbReference>
<dbReference type="Pfam" id="PF13480">
    <property type="entry name" value="Acetyltransf_6"/>
    <property type="match status" value="1"/>
</dbReference>
<evidence type="ECO:0000313" key="2">
    <source>
        <dbReference type="EMBL" id="GJE26962.1"/>
    </source>
</evidence>
<reference evidence="2" key="1">
    <citation type="journal article" date="2021" name="Front. Microbiol.">
        <title>Comprehensive Comparative Genomics and Phenotyping of Methylobacterium Species.</title>
        <authorList>
            <person name="Alessa O."/>
            <person name="Ogura Y."/>
            <person name="Fujitani Y."/>
            <person name="Takami H."/>
            <person name="Hayashi T."/>
            <person name="Sahin N."/>
            <person name="Tani A."/>
        </authorList>
    </citation>
    <scope>NUCLEOTIDE SEQUENCE</scope>
    <source>
        <strain evidence="2">NBRC 15689</strain>
    </source>
</reference>
<dbReference type="InterPro" id="IPR038740">
    <property type="entry name" value="BioF2-like_GNAT_dom"/>
</dbReference>
<dbReference type="RefSeq" id="WP_238310820.1">
    <property type="nucleotide sequence ID" value="NZ_BPQV01000004.1"/>
</dbReference>
<organism evidence="2 3">
    <name type="scientific">Methylobacterium organophilum</name>
    <dbReference type="NCBI Taxonomy" id="410"/>
    <lineage>
        <taxon>Bacteria</taxon>
        <taxon>Pseudomonadati</taxon>
        <taxon>Pseudomonadota</taxon>
        <taxon>Alphaproteobacteria</taxon>
        <taxon>Hyphomicrobiales</taxon>
        <taxon>Methylobacteriaceae</taxon>
        <taxon>Methylobacterium</taxon>
    </lineage>
</organism>
<protein>
    <recommendedName>
        <fullName evidence="1">BioF2-like acetyltransferase domain-containing protein</fullName>
    </recommendedName>
</protein>
<evidence type="ECO:0000259" key="1">
    <source>
        <dbReference type="Pfam" id="PF13480"/>
    </source>
</evidence>
<keyword evidence="3" id="KW-1185">Reference proteome</keyword>